<dbReference type="EMBL" id="AUZX01008507">
    <property type="protein sequence ID" value="EQD55727.1"/>
    <property type="molecule type" value="Genomic_DNA"/>
</dbReference>
<keyword evidence="4 6" id="KW-0689">Ribosomal protein</keyword>
<evidence type="ECO:0000256" key="1">
    <source>
        <dbReference type="ARBA" id="ARBA00006540"/>
    </source>
</evidence>
<dbReference type="SUPFAM" id="SSF50447">
    <property type="entry name" value="Translation proteins"/>
    <property type="match status" value="1"/>
</dbReference>
<dbReference type="GO" id="GO:0019843">
    <property type="term" value="F:rRNA binding"/>
    <property type="evidence" value="ECO:0007669"/>
    <property type="project" value="UniProtKB-KW"/>
</dbReference>
<dbReference type="GO" id="GO:0006412">
    <property type="term" value="P:translation"/>
    <property type="evidence" value="ECO:0007669"/>
    <property type="project" value="InterPro"/>
</dbReference>
<comment type="caution">
    <text evidence="6">The sequence shown here is derived from an EMBL/GenBank/DDBJ whole genome shotgun (WGS) entry which is preliminary data.</text>
</comment>
<dbReference type="InterPro" id="IPR019926">
    <property type="entry name" value="Ribosomal_uL3_CS"/>
</dbReference>
<evidence type="ECO:0000256" key="2">
    <source>
        <dbReference type="ARBA" id="ARBA00022730"/>
    </source>
</evidence>
<keyword evidence="5" id="KW-0687">Ribonucleoprotein</keyword>
<feature type="non-terminal residue" evidence="6">
    <location>
        <position position="47"/>
    </location>
</feature>
<dbReference type="InterPro" id="IPR044892">
    <property type="entry name" value="Ribosomal_L3_dom_3_arc_sf"/>
</dbReference>
<comment type="similarity">
    <text evidence="1">Belongs to the universal ribosomal protein uL3 family.</text>
</comment>
<dbReference type="PANTHER" id="PTHR11229:SF16">
    <property type="entry name" value="LARGE RIBOSOMAL SUBUNIT PROTEIN UL3C"/>
    <property type="match status" value="1"/>
</dbReference>
<reference evidence="6" key="1">
    <citation type="submission" date="2013-08" db="EMBL/GenBank/DDBJ databases">
        <authorList>
            <person name="Mendez C."/>
            <person name="Richter M."/>
            <person name="Ferrer M."/>
            <person name="Sanchez J."/>
        </authorList>
    </citation>
    <scope>NUCLEOTIDE SEQUENCE</scope>
</reference>
<keyword evidence="3" id="KW-0694">RNA-binding</keyword>
<dbReference type="GO" id="GO:0003735">
    <property type="term" value="F:structural constituent of ribosome"/>
    <property type="evidence" value="ECO:0007669"/>
    <property type="project" value="InterPro"/>
</dbReference>
<evidence type="ECO:0000256" key="3">
    <source>
        <dbReference type="ARBA" id="ARBA00022884"/>
    </source>
</evidence>
<dbReference type="GO" id="GO:1990904">
    <property type="term" value="C:ribonucleoprotein complex"/>
    <property type="evidence" value="ECO:0007669"/>
    <property type="project" value="UniProtKB-KW"/>
</dbReference>
<dbReference type="GO" id="GO:0005840">
    <property type="term" value="C:ribosome"/>
    <property type="evidence" value="ECO:0007669"/>
    <property type="project" value="UniProtKB-KW"/>
</dbReference>
<reference evidence="6" key="2">
    <citation type="journal article" date="2014" name="ISME J.">
        <title>Microbial stratification in low pH oxic and suboxic macroscopic growths along an acid mine drainage.</title>
        <authorList>
            <person name="Mendez-Garcia C."/>
            <person name="Mesa V."/>
            <person name="Sprenger R.R."/>
            <person name="Richter M."/>
            <person name="Diez M.S."/>
            <person name="Solano J."/>
            <person name="Bargiela R."/>
            <person name="Golyshina O.V."/>
            <person name="Manteca A."/>
            <person name="Ramos J.L."/>
            <person name="Gallego J.R."/>
            <person name="Llorente I."/>
            <person name="Martins Dos Santos V.A."/>
            <person name="Jensen O.N."/>
            <person name="Pelaez A.I."/>
            <person name="Sanchez J."/>
            <person name="Ferrer M."/>
        </authorList>
    </citation>
    <scope>NUCLEOTIDE SEQUENCE</scope>
</reference>
<name>T1AEZ5_9ZZZZ</name>
<dbReference type="InterPro" id="IPR009000">
    <property type="entry name" value="Transl_B-barrel_sf"/>
</dbReference>
<dbReference type="AlphaFoldDB" id="T1AEZ5"/>
<protein>
    <submittedName>
        <fullName evidence="6">50S ribosomal protein L3</fullName>
    </submittedName>
</protein>
<dbReference type="Pfam" id="PF00297">
    <property type="entry name" value="Ribosomal_L3"/>
    <property type="match status" value="1"/>
</dbReference>
<gene>
    <name evidence="6" type="ORF">B1A_11833</name>
</gene>
<keyword evidence="2" id="KW-0699">rRNA-binding</keyword>
<accession>T1AEZ5</accession>
<evidence type="ECO:0000256" key="5">
    <source>
        <dbReference type="ARBA" id="ARBA00023274"/>
    </source>
</evidence>
<evidence type="ECO:0000256" key="4">
    <source>
        <dbReference type="ARBA" id="ARBA00022980"/>
    </source>
</evidence>
<dbReference type="Gene3D" id="4.10.960.10">
    <property type="entry name" value="Ribosomal protein L3, domain 3"/>
    <property type="match status" value="1"/>
</dbReference>
<dbReference type="PROSITE" id="PS00474">
    <property type="entry name" value="RIBOSOMAL_L3"/>
    <property type="match status" value="1"/>
</dbReference>
<dbReference type="InterPro" id="IPR000597">
    <property type="entry name" value="Ribosomal_uL3"/>
</dbReference>
<organism evidence="6">
    <name type="scientific">mine drainage metagenome</name>
    <dbReference type="NCBI Taxonomy" id="410659"/>
    <lineage>
        <taxon>unclassified sequences</taxon>
        <taxon>metagenomes</taxon>
        <taxon>ecological metagenomes</taxon>
    </lineage>
</organism>
<dbReference type="InterPro" id="IPR019927">
    <property type="entry name" value="Ribosomal_uL3_bac/org-type"/>
</dbReference>
<sequence>MRLTEKPTLAAGATLDVSTFDAIKWVDVVGTSKGKGFQGVMKRWNFG</sequence>
<evidence type="ECO:0000313" key="6">
    <source>
        <dbReference type="EMBL" id="EQD55727.1"/>
    </source>
</evidence>
<dbReference type="PANTHER" id="PTHR11229">
    <property type="entry name" value="50S RIBOSOMAL PROTEIN L3"/>
    <property type="match status" value="1"/>
</dbReference>
<proteinExistence type="inferred from homology"/>